<keyword evidence="3" id="KW-1185">Reference proteome</keyword>
<feature type="region of interest" description="Disordered" evidence="1">
    <location>
        <begin position="84"/>
        <end position="103"/>
    </location>
</feature>
<dbReference type="EMBL" id="LSYS01001520">
    <property type="protein sequence ID" value="OPJ88469.1"/>
    <property type="molecule type" value="Genomic_DNA"/>
</dbReference>
<organism evidence="2 3">
    <name type="scientific">Patagioenas fasciata monilis</name>
    <dbReference type="NCBI Taxonomy" id="372326"/>
    <lineage>
        <taxon>Eukaryota</taxon>
        <taxon>Metazoa</taxon>
        <taxon>Chordata</taxon>
        <taxon>Craniata</taxon>
        <taxon>Vertebrata</taxon>
        <taxon>Euteleostomi</taxon>
        <taxon>Archelosauria</taxon>
        <taxon>Archosauria</taxon>
        <taxon>Dinosauria</taxon>
        <taxon>Saurischia</taxon>
        <taxon>Theropoda</taxon>
        <taxon>Coelurosauria</taxon>
        <taxon>Aves</taxon>
        <taxon>Neognathae</taxon>
        <taxon>Neoaves</taxon>
        <taxon>Columbimorphae</taxon>
        <taxon>Columbiformes</taxon>
        <taxon>Columbidae</taxon>
        <taxon>Patagioenas</taxon>
    </lineage>
</organism>
<dbReference type="AlphaFoldDB" id="A0A1V4KVE9"/>
<evidence type="ECO:0000256" key="1">
    <source>
        <dbReference type="SAM" id="MobiDB-lite"/>
    </source>
</evidence>
<proteinExistence type="predicted"/>
<accession>A0A1V4KVE9</accession>
<feature type="compositionally biased region" description="Polar residues" evidence="1">
    <location>
        <begin position="32"/>
        <end position="49"/>
    </location>
</feature>
<reference evidence="2 3" key="1">
    <citation type="submission" date="2016-02" db="EMBL/GenBank/DDBJ databases">
        <title>Band-tailed pigeon sequencing and assembly.</title>
        <authorList>
            <person name="Soares A.E."/>
            <person name="Novak B.J."/>
            <person name="Rice E.S."/>
            <person name="O'Connell B."/>
            <person name="Chang D."/>
            <person name="Weber S."/>
            <person name="Shapiro B."/>
        </authorList>
    </citation>
    <scope>NUCLEOTIDE SEQUENCE [LARGE SCALE GENOMIC DNA]</scope>
    <source>
        <strain evidence="2">BTP2013</strain>
        <tissue evidence="2">Blood</tissue>
    </source>
</reference>
<dbReference type="Proteomes" id="UP000190648">
    <property type="component" value="Unassembled WGS sequence"/>
</dbReference>
<sequence length="331" mass="36549">MKKTSGEPVCPTAHPRRTPSSSEAETGLARKPSSSSTFPFKQSGFQTQEKSGRDELLLNYHHGCTGLQNPESCSGCSAPMTGDVRRKRTGGAERGSGRLQLHPRADGPSWAGVGAMQGPAPALLPAKFKEARGPWRCTVAAGLNHVHGVAVRKQRKLFEKKEEETGEQRRRRRWMMIITQAELKSWDSIRGQEGSALRKELVTAGGSFLSADAEHSKPKACCQPRWSSSIQNVVLSPLSPRLLPRKTHSEGKSHSRLLSRKAKPAELQGCCPFHPACLPQPILCLDGGRSQRSNCWTHRPHHCDAPGTFDYIRSLLLWRIRVLTEEQEGET</sequence>
<feature type="region of interest" description="Disordered" evidence="1">
    <location>
        <begin position="1"/>
        <end position="50"/>
    </location>
</feature>
<comment type="caution">
    <text evidence="2">The sequence shown here is derived from an EMBL/GenBank/DDBJ whole genome shotgun (WGS) entry which is preliminary data.</text>
</comment>
<protein>
    <submittedName>
        <fullName evidence="2">Uncharacterized protein</fullName>
    </submittedName>
</protein>
<name>A0A1V4KVE9_PATFA</name>
<gene>
    <name evidence="2" type="ORF">AV530_003023</name>
</gene>
<evidence type="ECO:0000313" key="2">
    <source>
        <dbReference type="EMBL" id="OPJ88469.1"/>
    </source>
</evidence>
<evidence type="ECO:0000313" key="3">
    <source>
        <dbReference type="Proteomes" id="UP000190648"/>
    </source>
</evidence>